<dbReference type="AlphaFoldDB" id="A0A7R7XV76"/>
<reference evidence="2" key="1">
    <citation type="submission" date="2021-01" db="EMBL/GenBank/DDBJ databases">
        <authorList>
            <consortium name="Aspergillus puulaauensis MK2 genome sequencing consortium"/>
            <person name="Kazuki M."/>
            <person name="Futagami T."/>
        </authorList>
    </citation>
    <scope>NUCLEOTIDE SEQUENCE</scope>
    <source>
        <strain evidence="2">MK2</strain>
    </source>
</reference>
<dbReference type="RefSeq" id="XP_041560377.1">
    <property type="nucleotide sequence ID" value="XM_041694560.1"/>
</dbReference>
<gene>
    <name evidence="2" type="ORF">APUU_61239S</name>
</gene>
<reference evidence="2" key="2">
    <citation type="submission" date="2021-02" db="EMBL/GenBank/DDBJ databases">
        <title>Aspergillus puulaauensis MK2 genome sequence.</title>
        <authorList>
            <person name="Futagami T."/>
            <person name="Mori K."/>
            <person name="Kadooka C."/>
            <person name="Tanaka T."/>
        </authorList>
    </citation>
    <scope>NUCLEOTIDE SEQUENCE</scope>
    <source>
        <strain evidence="2">MK2</strain>
    </source>
</reference>
<keyword evidence="1" id="KW-0812">Transmembrane</keyword>
<dbReference type="EMBL" id="AP024448">
    <property type="protein sequence ID" value="BCS28191.1"/>
    <property type="molecule type" value="Genomic_DNA"/>
</dbReference>
<evidence type="ECO:0000313" key="2">
    <source>
        <dbReference type="EMBL" id="BCS28191.1"/>
    </source>
</evidence>
<sequence length="252" mass="28669">MRRSAEFVIQHMMTLKRFANARVLFVGRFAEQHHLDLTETDYPFRNIGICLELDDQDQLQNPPENLGEDLCTSFPDRFFEVDTPDIVADITPNSRITLMPPSRLPFTPPLVPLAEVANNLDSGITSKIDTLCLAIHAVSNEHDLYEKAVRSHAIRLAESLITAHSPKLELADRQRRVVLDALPGFVGYSDHDLSWWRDHIIWRGLMPDRPRASLSPRSLSVFFLRFVLPLFIVPLIGLPLFAHGCCIKFHPS</sequence>
<keyword evidence="1" id="KW-0472">Membrane</keyword>
<accession>A0A7R7XV76</accession>
<dbReference type="OrthoDB" id="10317625at2759"/>
<name>A0A7R7XV76_9EURO</name>
<organism evidence="2 3">
    <name type="scientific">Aspergillus puulaauensis</name>
    <dbReference type="NCBI Taxonomy" id="1220207"/>
    <lineage>
        <taxon>Eukaryota</taxon>
        <taxon>Fungi</taxon>
        <taxon>Dikarya</taxon>
        <taxon>Ascomycota</taxon>
        <taxon>Pezizomycotina</taxon>
        <taxon>Eurotiomycetes</taxon>
        <taxon>Eurotiomycetidae</taxon>
        <taxon>Eurotiales</taxon>
        <taxon>Aspergillaceae</taxon>
        <taxon>Aspergillus</taxon>
    </lineage>
</organism>
<evidence type="ECO:0000256" key="1">
    <source>
        <dbReference type="SAM" id="Phobius"/>
    </source>
</evidence>
<keyword evidence="3" id="KW-1185">Reference proteome</keyword>
<dbReference type="KEGG" id="apuu:APUU_61239S"/>
<dbReference type="GeneID" id="64978188"/>
<dbReference type="Proteomes" id="UP000654913">
    <property type="component" value="Chromosome 6"/>
</dbReference>
<protein>
    <submittedName>
        <fullName evidence="2">Uncharacterized protein</fullName>
    </submittedName>
</protein>
<evidence type="ECO:0000313" key="3">
    <source>
        <dbReference type="Proteomes" id="UP000654913"/>
    </source>
</evidence>
<feature type="transmembrane region" description="Helical" evidence="1">
    <location>
        <begin position="219"/>
        <end position="242"/>
    </location>
</feature>
<keyword evidence="1" id="KW-1133">Transmembrane helix</keyword>
<proteinExistence type="predicted"/>